<name>D7FR00_ECTSI</name>
<feature type="region of interest" description="Disordered" evidence="1">
    <location>
        <begin position="474"/>
        <end position="559"/>
    </location>
</feature>
<dbReference type="AlphaFoldDB" id="D7FR00"/>
<keyword evidence="3" id="KW-0347">Helicase</keyword>
<dbReference type="SUPFAM" id="SSF52540">
    <property type="entry name" value="P-loop containing nucleoside triphosphate hydrolases"/>
    <property type="match status" value="1"/>
</dbReference>
<evidence type="ECO:0000259" key="2">
    <source>
        <dbReference type="PROSITE" id="PS51194"/>
    </source>
</evidence>
<dbReference type="InterPro" id="IPR051363">
    <property type="entry name" value="RLR_Helicase"/>
</dbReference>
<dbReference type="STRING" id="2880.D7FR00"/>
<dbReference type="PANTHER" id="PTHR14074:SF16">
    <property type="entry name" value="ANTIVIRAL INNATE IMMUNE RESPONSE RECEPTOR RIG-I"/>
    <property type="match status" value="1"/>
</dbReference>
<dbReference type="InterPro" id="IPR027417">
    <property type="entry name" value="P-loop_NTPase"/>
</dbReference>
<feature type="domain" description="Helicase C-terminal" evidence="2">
    <location>
        <begin position="306"/>
        <end position="460"/>
    </location>
</feature>
<organism evidence="3 4">
    <name type="scientific">Ectocarpus siliculosus</name>
    <name type="common">Brown alga</name>
    <name type="synonym">Conferva siliculosa</name>
    <dbReference type="NCBI Taxonomy" id="2880"/>
    <lineage>
        <taxon>Eukaryota</taxon>
        <taxon>Sar</taxon>
        <taxon>Stramenopiles</taxon>
        <taxon>Ochrophyta</taxon>
        <taxon>PX clade</taxon>
        <taxon>Phaeophyceae</taxon>
        <taxon>Ectocarpales</taxon>
        <taxon>Ectocarpaceae</taxon>
        <taxon>Ectocarpus</taxon>
    </lineage>
</organism>
<dbReference type="Proteomes" id="UP000002630">
    <property type="component" value="Linkage Group LG14"/>
</dbReference>
<dbReference type="PANTHER" id="PTHR14074">
    <property type="entry name" value="HELICASE WITH DEATH DOMAIN-RELATED"/>
    <property type="match status" value="1"/>
</dbReference>
<dbReference type="InterPro" id="IPR001650">
    <property type="entry name" value="Helicase_C-like"/>
</dbReference>
<feature type="region of interest" description="Disordered" evidence="1">
    <location>
        <begin position="167"/>
        <end position="212"/>
    </location>
</feature>
<dbReference type="Gene3D" id="3.40.50.300">
    <property type="entry name" value="P-loop containing nucleotide triphosphate hydrolases"/>
    <property type="match status" value="1"/>
</dbReference>
<dbReference type="PROSITE" id="PS51194">
    <property type="entry name" value="HELICASE_CTER"/>
    <property type="match status" value="1"/>
</dbReference>
<accession>D7FR00</accession>
<feature type="compositionally biased region" description="Low complexity" evidence="1">
    <location>
        <begin position="708"/>
        <end position="723"/>
    </location>
</feature>
<feature type="compositionally biased region" description="Low complexity" evidence="1">
    <location>
        <begin position="515"/>
        <end position="528"/>
    </location>
</feature>
<feature type="compositionally biased region" description="Low complexity" evidence="1">
    <location>
        <begin position="481"/>
        <end position="504"/>
    </location>
</feature>
<gene>
    <name evidence="3" type="ORF">Esi_0021_0144</name>
</gene>
<proteinExistence type="predicted"/>
<evidence type="ECO:0000313" key="3">
    <source>
        <dbReference type="EMBL" id="CBJ26154.1"/>
    </source>
</evidence>
<reference evidence="3 4" key="1">
    <citation type="journal article" date="2010" name="Nature">
        <title>The Ectocarpus genome and the independent evolution of multicellularity in brown algae.</title>
        <authorList>
            <person name="Cock J.M."/>
            <person name="Sterck L."/>
            <person name="Rouze P."/>
            <person name="Scornet D."/>
            <person name="Allen A.E."/>
            <person name="Amoutzias G."/>
            <person name="Anthouard V."/>
            <person name="Artiguenave F."/>
            <person name="Aury J.M."/>
            <person name="Badger J.H."/>
            <person name="Beszteri B."/>
            <person name="Billiau K."/>
            <person name="Bonnet E."/>
            <person name="Bothwell J.H."/>
            <person name="Bowler C."/>
            <person name="Boyen C."/>
            <person name="Brownlee C."/>
            <person name="Carrano C.J."/>
            <person name="Charrier B."/>
            <person name="Cho G.Y."/>
            <person name="Coelho S.M."/>
            <person name="Collen J."/>
            <person name="Corre E."/>
            <person name="Da Silva C."/>
            <person name="Delage L."/>
            <person name="Delaroque N."/>
            <person name="Dittami S.M."/>
            <person name="Doulbeau S."/>
            <person name="Elias M."/>
            <person name="Farnham G."/>
            <person name="Gachon C.M."/>
            <person name="Gschloessl B."/>
            <person name="Heesch S."/>
            <person name="Jabbari K."/>
            <person name="Jubin C."/>
            <person name="Kawai H."/>
            <person name="Kimura K."/>
            <person name="Kloareg B."/>
            <person name="Kupper F.C."/>
            <person name="Lang D."/>
            <person name="Le Bail A."/>
            <person name="Leblanc C."/>
            <person name="Lerouge P."/>
            <person name="Lohr M."/>
            <person name="Lopez P.J."/>
            <person name="Martens C."/>
            <person name="Maumus F."/>
            <person name="Michel G."/>
            <person name="Miranda-Saavedra D."/>
            <person name="Morales J."/>
            <person name="Moreau H."/>
            <person name="Motomura T."/>
            <person name="Nagasato C."/>
            <person name="Napoli C.A."/>
            <person name="Nelson D.R."/>
            <person name="Nyvall-Collen P."/>
            <person name="Peters A.F."/>
            <person name="Pommier C."/>
            <person name="Potin P."/>
            <person name="Poulain J."/>
            <person name="Quesneville H."/>
            <person name="Read B."/>
            <person name="Rensing S.A."/>
            <person name="Ritter A."/>
            <person name="Rousvoal S."/>
            <person name="Samanta M."/>
            <person name="Samson G."/>
            <person name="Schroeder D.C."/>
            <person name="Segurens B."/>
            <person name="Strittmatter M."/>
            <person name="Tonon T."/>
            <person name="Tregear J.W."/>
            <person name="Valentin K."/>
            <person name="von Dassow P."/>
            <person name="Yamagishi T."/>
            <person name="Van de Peer Y."/>
            <person name="Wincker P."/>
        </authorList>
    </citation>
    <scope>NUCLEOTIDE SEQUENCE [LARGE SCALE GENOMIC DNA]</scope>
    <source>
        <strain evidence="4">Ec32 / CCAP1310/4</strain>
    </source>
</reference>
<dbReference type="Pfam" id="PF00271">
    <property type="entry name" value="Helicase_C"/>
    <property type="match status" value="1"/>
</dbReference>
<feature type="region of interest" description="Disordered" evidence="1">
    <location>
        <begin position="860"/>
        <end position="888"/>
    </location>
</feature>
<dbReference type="EMBL" id="FN648387">
    <property type="protein sequence ID" value="CBJ26154.1"/>
    <property type="molecule type" value="Genomic_DNA"/>
</dbReference>
<feature type="compositionally biased region" description="Polar residues" evidence="1">
    <location>
        <begin position="872"/>
        <end position="888"/>
    </location>
</feature>
<protein>
    <submittedName>
        <fullName evidence="3">ATP-dependent RNA helicase, putative</fullName>
    </submittedName>
</protein>
<dbReference type="GO" id="GO:0004386">
    <property type="term" value="F:helicase activity"/>
    <property type="evidence" value="ECO:0007669"/>
    <property type="project" value="UniProtKB-KW"/>
</dbReference>
<dbReference type="SMART" id="SM00490">
    <property type="entry name" value="HELICc"/>
    <property type="match status" value="1"/>
</dbReference>
<keyword evidence="4" id="KW-1185">Reference proteome</keyword>
<keyword evidence="3" id="KW-0547">Nucleotide-binding</keyword>
<evidence type="ECO:0000313" key="4">
    <source>
        <dbReference type="Proteomes" id="UP000002630"/>
    </source>
</evidence>
<feature type="compositionally biased region" description="Basic residues" evidence="1">
    <location>
        <begin position="178"/>
        <end position="187"/>
    </location>
</feature>
<dbReference type="eggNOG" id="KOG0354">
    <property type="taxonomic scope" value="Eukaryota"/>
</dbReference>
<evidence type="ECO:0000256" key="1">
    <source>
        <dbReference type="SAM" id="MobiDB-lite"/>
    </source>
</evidence>
<feature type="region of interest" description="Disordered" evidence="1">
    <location>
        <begin position="679"/>
        <end position="730"/>
    </location>
</feature>
<keyword evidence="3" id="KW-0378">Hydrolase</keyword>
<dbReference type="GO" id="GO:0005737">
    <property type="term" value="C:cytoplasm"/>
    <property type="evidence" value="ECO:0007669"/>
    <property type="project" value="TreeGrafter"/>
</dbReference>
<keyword evidence="3" id="KW-0067">ATP-binding</keyword>
<sequence length="1005" mass="106174">MLKKHPYRELAQSLCYWRLQSPPSALGTQRVLGLTASYSYEFGNAKAEDRLRQLLSELCITNIETASGQELEAGGCHDVVTEVLLPPSTATPSGVLLEANRTQQQATTFLLRERRHEGTDFSRRIMICVRSMEKAITAVSEHPAFASPLVLDGQMKTREWGAYAHSLAHNGAGGGGGRGRRGGRRGGRGGGGATNRGCRTNRYSRQPQPPSVHRPMLAELEHWYEAVRALVVSWEEREDEAAIILDMFGCTGSPSHRAPPEAVWPGDVRQKISAFWEAVPRMFPRFEHLKKVLLDKYDHHGGDGSGSSDGEAFLGIVFVRQRMTTHVLAHVIAADPRMAPRFSAACLYASSSPTTASLSLSERDTEENLEAFRSGSVNLLLSTCVAEEGIDVPDANCVVRYDPMDHAVSMVQGRGRARGAESSFVVLCERADRTTADLEAVEQRQLWHLRNMEPDHQGERGVEVVAAAAAAAVVPDPVQQGDDATLGSDGAGSSTDTGDGPSGSIVEDADDSTDSSEASSSSSSSADTYNEPAGRHPLPAEPASEGRGPGLTPSGDVDGGLAAQEFLELLEHGARGVLLDVQDKHGLGVGVSPNGTPIPPPGVLSAVHLFAEKTMGIVMETFNQDSTSRLWACTLSYKSALREVHASGEAVSGKKVARKLAAARLVASLISATGTNELHRGSGAAVAMPEEETTAMTGRQPPDANVRSESSLGSGTGNSSTTSDGDDGSAALQSFERGARAVLLDVQDKHGLGVGVSPNGTPIPPSGVLSAVDIFAEKTMGVVTETFNQDSTSRLWACTLSYKSALREVHASGEAVSGKQMARKLAAARLVASLTRATGTNELHRVSGAAVAMPEEDAAVMTGRQKPDAGVNSESSAPSGIDNSSATNFGEDGLATLRSYERGARAVLLDVQDKHGLGVGVSPNGTPIPPSGVLSAVDIFAEKTMGVVTETFEQDPSSRLWVCTLSYKSALREVHASGQAMSGKKLSRKLAAARLVADLLEAIAT</sequence>
<dbReference type="OrthoDB" id="6513042at2759"/>